<organism evidence="2 3">
    <name type="scientific">Candidatus Methanoperedens nitratireducens</name>
    <dbReference type="NCBI Taxonomy" id="1392998"/>
    <lineage>
        <taxon>Archaea</taxon>
        <taxon>Methanobacteriati</taxon>
        <taxon>Methanobacteriota</taxon>
        <taxon>Stenosarchaea group</taxon>
        <taxon>Methanomicrobia</taxon>
        <taxon>Methanosarcinales</taxon>
        <taxon>ANME-2 cluster</taxon>
        <taxon>Candidatus Methanoperedentaceae</taxon>
        <taxon>Candidatus Methanoperedens</taxon>
    </lineage>
</organism>
<gene>
    <name evidence="2" type="ORF">MNV_1270012</name>
</gene>
<sequence>MKMKRVISFLALCLVLAQPAAAAFDPIELIPDLISDGFDRILESQADNLYDMIGVNSSNVQPAVSTLMAQENDFLSNPMVQKEKNFTAFWYFVFYIIFLLVGGIGVMRESASFDTMGNVFGSWRNKYFEIAIIAPLVWAFYLYGLQWIFSFESILAKSAFLESMNFVSYSPENSTAYLLRALSFVSLMIIFYFRYLVVGIVSAYFLLFAAAGFFSWTRPFAMMVLSYGAVMLFSRFLMCLILLGGTGLMGGLPYPLNESLLLYLVITMGALLAGIVCILYPVLSLFGNQIKYLVVGRYLFGSGRGSN</sequence>
<feature type="transmembrane region" description="Helical" evidence="1">
    <location>
        <begin position="181"/>
        <end position="208"/>
    </location>
</feature>
<proteinExistence type="predicted"/>
<dbReference type="OrthoDB" id="374967at2157"/>
<keyword evidence="3" id="KW-1185">Reference proteome</keyword>
<dbReference type="Proteomes" id="UP000218615">
    <property type="component" value="Unassembled WGS sequence"/>
</dbReference>
<evidence type="ECO:0000313" key="2">
    <source>
        <dbReference type="EMBL" id="SNQ59682.1"/>
    </source>
</evidence>
<dbReference type="AlphaFoldDB" id="A0A284VKD2"/>
<keyword evidence="1" id="KW-1133">Transmembrane helix</keyword>
<feature type="transmembrane region" description="Helical" evidence="1">
    <location>
        <begin position="260"/>
        <end position="283"/>
    </location>
</feature>
<dbReference type="EMBL" id="FZMP01000032">
    <property type="protein sequence ID" value="SNQ59682.1"/>
    <property type="molecule type" value="Genomic_DNA"/>
</dbReference>
<feature type="transmembrane region" description="Helical" evidence="1">
    <location>
        <begin position="88"/>
        <end position="107"/>
    </location>
</feature>
<feature type="transmembrane region" description="Helical" evidence="1">
    <location>
        <begin position="127"/>
        <end position="149"/>
    </location>
</feature>
<evidence type="ECO:0000313" key="3">
    <source>
        <dbReference type="Proteomes" id="UP000218615"/>
    </source>
</evidence>
<name>A0A284VKD2_9EURY</name>
<dbReference type="RefSeq" id="WP_096204016.1">
    <property type="nucleotide sequence ID" value="NZ_FZMP01000032.1"/>
</dbReference>
<protein>
    <submittedName>
        <fullName evidence="2">Uncharacterized protein</fullName>
    </submittedName>
</protein>
<keyword evidence="1" id="KW-0812">Transmembrane</keyword>
<evidence type="ECO:0000256" key="1">
    <source>
        <dbReference type="SAM" id="Phobius"/>
    </source>
</evidence>
<feature type="transmembrane region" description="Helical" evidence="1">
    <location>
        <begin position="220"/>
        <end position="248"/>
    </location>
</feature>
<keyword evidence="1" id="KW-0472">Membrane</keyword>
<accession>A0A284VKD2</accession>
<reference evidence="3" key="1">
    <citation type="submission" date="2017-06" db="EMBL/GenBank/DDBJ databases">
        <authorList>
            <person name="Cremers G."/>
        </authorList>
    </citation>
    <scope>NUCLEOTIDE SEQUENCE [LARGE SCALE GENOMIC DNA]</scope>
</reference>